<evidence type="ECO:0000313" key="10">
    <source>
        <dbReference type="Proteomes" id="UP000184465"/>
    </source>
</evidence>
<dbReference type="GO" id="GO:0061711">
    <property type="term" value="F:tRNA N(6)-L-threonylcarbamoyladenine synthase activity"/>
    <property type="evidence" value="ECO:0007669"/>
    <property type="project" value="UniProtKB-EC"/>
</dbReference>
<dbReference type="GO" id="GO:0008033">
    <property type="term" value="P:tRNA processing"/>
    <property type="evidence" value="ECO:0007669"/>
    <property type="project" value="UniProtKB-KW"/>
</dbReference>
<dbReference type="STRING" id="1121301.SAMN02745912_00100"/>
<proteinExistence type="predicted"/>
<name>A0A1M6JQV4_PARC5</name>
<dbReference type="PRINTS" id="PR00789">
    <property type="entry name" value="OSIALOPTASE"/>
</dbReference>
<dbReference type="GO" id="GO:0046872">
    <property type="term" value="F:metal ion binding"/>
    <property type="evidence" value="ECO:0007669"/>
    <property type="project" value="UniProtKB-KW"/>
</dbReference>
<dbReference type="InterPro" id="IPR017861">
    <property type="entry name" value="KAE1/TsaD"/>
</dbReference>
<evidence type="ECO:0000256" key="7">
    <source>
        <dbReference type="ARBA" id="ARBA00048117"/>
    </source>
</evidence>
<dbReference type="PANTHER" id="PTHR11735">
    <property type="entry name" value="TRNA N6-ADENOSINE THREONYLCARBAMOYLTRANSFERASE"/>
    <property type="match status" value="1"/>
</dbReference>
<accession>A0A1M6JQV4</accession>
<keyword evidence="5" id="KW-0408">Iron</keyword>
<feature type="domain" description="Gcp-like" evidence="8">
    <location>
        <begin position="47"/>
        <end position="305"/>
    </location>
</feature>
<keyword evidence="3" id="KW-0819">tRNA processing</keyword>
<evidence type="ECO:0000256" key="3">
    <source>
        <dbReference type="ARBA" id="ARBA00022694"/>
    </source>
</evidence>
<sequence length="313" mass="34889">MNKYVLGIDTSCYTTSIAIVDEKKGLLMDERRILDVKKGYKGLRQSDAVFHHMKNFPLLYKKISDEIDTKKIIKVCCSNSPRNLENSYMPVFLAGVSFGKTIASTLKTEYEEYSHQEGHIEAAKWSCGFMDDDFIALHISGGTTEVLKVQRKDNRYDCQIIGGTKDISAGQLIDRIGVMMGLKFPSGKELDEMSQAGVYESIKIPVSTSGTYINFSGAETFTKKLVEEGRGNKSDIALGLFDCIHRSLYEVISKAVDVHRINKILIAGGVASNRFLRDNLYRKLNQKGIEIHFGKAKFCTDNAVGTALLGLKK</sequence>
<dbReference type="EC" id="2.3.1.234" evidence="1"/>
<evidence type="ECO:0000256" key="1">
    <source>
        <dbReference type="ARBA" id="ARBA00012156"/>
    </source>
</evidence>
<dbReference type="InterPro" id="IPR043129">
    <property type="entry name" value="ATPase_NBD"/>
</dbReference>
<evidence type="ECO:0000313" key="9">
    <source>
        <dbReference type="EMBL" id="SHJ48993.1"/>
    </source>
</evidence>
<evidence type="ECO:0000259" key="8">
    <source>
        <dbReference type="Pfam" id="PF00814"/>
    </source>
</evidence>
<dbReference type="AlphaFoldDB" id="A0A1M6JQV4"/>
<dbReference type="Pfam" id="PF00814">
    <property type="entry name" value="TsaD"/>
    <property type="match status" value="1"/>
</dbReference>
<evidence type="ECO:0000256" key="6">
    <source>
        <dbReference type="ARBA" id="ARBA00023315"/>
    </source>
</evidence>
<organism evidence="9 10">
    <name type="scientific">Paramaledivibacter caminithermalis (strain DSM 15212 / CIP 107654 / DViRD3)</name>
    <name type="common">Clostridium caminithermale</name>
    <dbReference type="NCBI Taxonomy" id="1121301"/>
    <lineage>
        <taxon>Bacteria</taxon>
        <taxon>Bacillati</taxon>
        <taxon>Bacillota</taxon>
        <taxon>Clostridia</taxon>
        <taxon>Peptostreptococcales</taxon>
        <taxon>Caminicellaceae</taxon>
        <taxon>Paramaledivibacter</taxon>
    </lineage>
</organism>
<keyword evidence="4" id="KW-0479">Metal-binding</keyword>
<reference evidence="9 10" key="1">
    <citation type="submission" date="2016-11" db="EMBL/GenBank/DDBJ databases">
        <authorList>
            <person name="Jaros S."/>
            <person name="Januszkiewicz K."/>
            <person name="Wedrychowicz H."/>
        </authorList>
    </citation>
    <scope>NUCLEOTIDE SEQUENCE [LARGE SCALE GENOMIC DNA]</scope>
    <source>
        <strain evidence="9 10">DSM 15212</strain>
    </source>
</reference>
<comment type="catalytic activity">
    <reaction evidence="7">
        <text>L-threonylcarbamoyladenylate + adenosine(37) in tRNA = N(6)-L-threonylcarbamoyladenosine(37) in tRNA + AMP + H(+)</text>
        <dbReference type="Rhea" id="RHEA:37059"/>
        <dbReference type="Rhea" id="RHEA-COMP:10162"/>
        <dbReference type="Rhea" id="RHEA-COMP:10163"/>
        <dbReference type="ChEBI" id="CHEBI:15378"/>
        <dbReference type="ChEBI" id="CHEBI:73682"/>
        <dbReference type="ChEBI" id="CHEBI:74411"/>
        <dbReference type="ChEBI" id="CHEBI:74418"/>
        <dbReference type="ChEBI" id="CHEBI:456215"/>
        <dbReference type="EC" id="2.3.1.234"/>
    </reaction>
</comment>
<dbReference type="Gene3D" id="3.30.420.40">
    <property type="match status" value="2"/>
</dbReference>
<evidence type="ECO:0000256" key="2">
    <source>
        <dbReference type="ARBA" id="ARBA00022679"/>
    </source>
</evidence>
<gene>
    <name evidence="9" type="ORF">SAMN02745912_00100</name>
</gene>
<keyword evidence="6" id="KW-0012">Acyltransferase</keyword>
<dbReference type="Proteomes" id="UP000184465">
    <property type="component" value="Unassembled WGS sequence"/>
</dbReference>
<evidence type="ECO:0000256" key="4">
    <source>
        <dbReference type="ARBA" id="ARBA00022723"/>
    </source>
</evidence>
<dbReference type="SUPFAM" id="SSF53067">
    <property type="entry name" value="Actin-like ATPase domain"/>
    <property type="match status" value="1"/>
</dbReference>
<dbReference type="InterPro" id="IPR000905">
    <property type="entry name" value="Gcp-like_dom"/>
</dbReference>
<protein>
    <recommendedName>
        <fullName evidence="1">N(6)-L-threonylcarbamoyladenine synthase</fullName>
        <ecNumber evidence="1">2.3.1.234</ecNumber>
    </recommendedName>
</protein>
<dbReference type="OrthoDB" id="1675500at2"/>
<keyword evidence="10" id="KW-1185">Reference proteome</keyword>
<keyword evidence="2" id="KW-0808">Transferase</keyword>
<dbReference type="RefSeq" id="WP_073146363.1">
    <property type="nucleotide sequence ID" value="NZ_FRAG01000001.1"/>
</dbReference>
<dbReference type="PANTHER" id="PTHR11735:SF6">
    <property type="entry name" value="TRNA N6-ADENOSINE THREONYLCARBAMOYLTRANSFERASE, MITOCHONDRIAL"/>
    <property type="match status" value="1"/>
</dbReference>
<dbReference type="EMBL" id="FRAG01000001">
    <property type="protein sequence ID" value="SHJ48993.1"/>
    <property type="molecule type" value="Genomic_DNA"/>
</dbReference>
<evidence type="ECO:0000256" key="5">
    <source>
        <dbReference type="ARBA" id="ARBA00023004"/>
    </source>
</evidence>